<accession>A0A0U5F6Q3</accession>
<dbReference type="InterPro" id="IPR012347">
    <property type="entry name" value="Ferritin-like"/>
</dbReference>
<reference evidence="5" key="1">
    <citation type="submission" date="2014-09" db="EMBL/GenBank/DDBJ databases">
        <authorList>
            <person name="Illeghems K.G."/>
        </authorList>
    </citation>
    <scope>NUCLEOTIDE SEQUENCE [LARGE SCALE GENOMIC DNA]</scope>
    <source>
        <strain evidence="5">LMG 23848T</strain>
    </source>
</reference>
<dbReference type="RefSeq" id="WP_059024449.1">
    <property type="nucleotide sequence ID" value="NZ_LN609302.1"/>
</dbReference>
<dbReference type="AlphaFoldDB" id="A0A0U5F6Q3"/>
<name>A0A0U5F6Q3_9PROT</name>
<feature type="chain" id="PRO_5006856623" evidence="1">
    <location>
        <begin position="27"/>
        <end position="181"/>
    </location>
</feature>
<proteinExistence type="predicted"/>
<dbReference type="Proteomes" id="UP000657200">
    <property type="component" value="Unassembled WGS sequence"/>
</dbReference>
<evidence type="ECO:0000313" key="4">
    <source>
        <dbReference type="EMBL" id="NHO38840.1"/>
    </source>
</evidence>
<dbReference type="EMBL" id="WOTE01000002">
    <property type="protein sequence ID" value="NHO38840.1"/>
    <property type="molecule type" value="Genomic_DNA"/>
</dbReference>
<dbReference type="Pfam" id="PF13628">
    <property type="entry name" value="DUF4142"/>
    <property type="match status" value="1"/>
</dbReference>
<reference evidence="3" key="2">
    <citation type="submission" date="2014-09" db="EMBL/GenBank/DDBJ databases">
        <authorList>
            <person name="Magalhaes I.L.F."/>
            <person name="Oliveira U."/>
            <person name="Santos F.R."/>
            <person name="Vidigal T.H.D.A."/>
            <person name="Brescovit A.D."/>
            <person name="Santos A.J."/>
        </authorList>
    </citation>
    <scope>NUCLEOTIDE SEQUENCE</scope>
    <source>
        <strain evidence="3">LMG 23848T</strain>
    </source>
</reference>
<feature type="domain" description="DUF4142" evidence="2">
    <location>
        <begin position="48"/>
        <end position="179"/>
    </location>
</feature>
<organism evidence="3 5">
    <name type="scientific">Acetobacter ghanensis</name>
    <dbReference type="NCBI Taxonomy" id="431306"/>
    <lineage>
        <taxon>Bacteria</taxon>
        <taxon>Pseudomonadati</taxon>
        <taxon>Pseudomonadota</taxon>
        <taxon>Alphaproteobacteria</taxon>
        <taxon>Acetobacterales</taxon>
        <taxon>Acetobacteraceae</taxon>
        <taxon>Acetobacter</taxon>
    </lineage>
</organism>
<sequence>MSFLFRHKARVFSPILLMVLGGCAYIAPEQPIAPPLPALAKPAPFTAADADLAQKLNALNLAQIAAAKNARTHAGRSDIALVAATIGQDLTALQARLTKLATSHALTLTDKPSATDQKQIDQMQHLYGAAFDKRYIRYFSSADARIKPVLAKQIAASKDTDLVAIARDTQAKLATYQAQLH</sequence>
<evidence type="ECO:0000313" key="6">
    <source>
        <dbReference type="Proteomes" id="UP000657200"/>
    </source>
</evidence>
<dbReference type="EMBL" id="LN609302">
    <property type="protein sequence ID" value="CEF57192.1"/>
    <property type="molecule type" value="Genomic_DNA"/>
</dbReference>
<evidence type="ECO:0000256" key="1">
    <source>
        <dbReference type="SAM" id="SignalP"/>
    </source>
</evidence>
<dbReference type="InterPro" id="IPR025419">
    <property type="entry name" value="DUF4142"/>
</dbReference>
<evidence type="ECO:0000313" key="3">
    <source>
        <dbReference type="EMBL" id="CEF57192.1"/>
    </source>
</evidence>
<dbReference type="Gene3D" id="1.20.1260.10">
    <property type="match status" value="1"/>
</dbReference>
<keyword evidence="6" id="KW-1185">Reference proteome</keyword>
<gene>
    <name evidence="3" type="ORF">AGA_2507</name>
    <name evidence="4" type="ORF">GOB80_03905</name>
</gene>
<dbReference type="PATRIC" id="fig|431306.5.peg.2587"/>
<dbReference type="OrthoDB" id="7226122at2"/>
<reference evidence="4 6" key="3">
    <citation type="journal article" date="2020" name="Int. J. Syst. Evol. Microbiol.">
        <title>Novel acetic acid bacteria from cider fermentations: Acetobacter conturbans sp. nov. and Acetobacter fallax sp. nov.</title>
        <authorList>
            <person name="Sombolestani A.S."/>
            <person name="Cleenwerck I."/>
            <person name="Cnockaert M."/>
            <person name="Borremans W."/>
            <person name="Wieme A.D."/>
            <person name="De Vuyst L."/>
            <person name="Vandamme P."/>
        </authorList>
    </citation>
    <scope>NUCLEOTIDE SEQUENCE [LARGE SCALE GENOMIC DNA]</scope>
    <source>
        <strain evidence="4 6">LMG 23848</strain>
    </source>
</reference>
<evidence type="ECO:0000259" key="2">
    <source>
        <dbReference type="Pfam" id="PF13628"/>
    </source>
</evidence>
<keyword evidence="1" id="KW-0732">Signal</keyword>
<evidence type="ECO:0000313" key="5">
    <source>
        <dbReference type="Proteomes" id="UP000068250"/>
    </source>
</evidence>
<protein>
    <submittedName>
        <fullName evidence="4">DUF4142 domain-containing protein</fullName>
    </submittedName>
</protein>
<dbReference type="PROSITE" id="PS51257">
    <property type="entry name" value="PROKAR_LIPOPROTEIN"/>
    <property type="match status" value="1"/>
</dbReference>
<dbReference type="Proteomes" id="UP000068250">
    <property type="component" value="Chromosome I"/>
</dbReference>
<feature type="signal peptide" evidence="1">
    <location>
        <begin position="1"/>
        <end position="26"/>
    </location>
</feature>